<dbReference type="Gene3D" id="3.30.1250.10">
    <property type="entry name" value="Ribosome maturation protein SBDS, N-terminal domain"/>
    <property type="match status" value="1"/>
</dbReference>
<dbReference type="AlphaFoldDB" id="A0A0J9XG47"/>
<feature type="domain" description="Ribosome maturation protein SDO1/SBDS N-terminal" evidence="1">
    <location>
        <begin position="11"/>
        <end position="95"/>
    </location>
</feature>
<dbReference type="OrthoDB" id="2567806at2759"/>
<keyword evidence="3" id="KW-1185">Reference proteome</keyword>
<proteinExistence type="predicted"/>
<organism evidence="2 3">
    <name type="scientific">Geotrichum candidum</name>
    <name type="common">Oospora lactis</name>
    <name type="synonym">Dipodascus geotrichum</name>
    <dbReference type="NCBI Taxonomy" id="1173061"/>
    <lineage>
        <taxon>Eukaryota</taxon>
        <taxon>Fungi</taxon>
        <taxon>Dikarya</taxon>
        <taxon>Ascomycota</taxon>
        <taxon>Saccharomycotina</taxon>
        <taxon>Dipodascomycetes</taxon>
        <taxon>Dipodascales</taxon>
        <taxon>Dipodascaceae</taxon>
        <taxon>Geotrichum</taxon>
    </lineage>
</organism>
<dbReference type="InterPro" id="IPR019783">
    <property type="entry name" value="SDO1/SBDS_N"/>
</dbReference>
<gene>
    <name evidence="2" type="ORF">BN980_GECA15s02683g</name>
</gene>
<dbReference type="InterPro" id="IPR036786">
    <property type="entry name" value="Ribosome_mat_SBDS_N_sf"/>
</dbReference>
<dbReference type="Pfam" id="PF01172">
    <property type="entry name" value="SBDS_N"/>
    <property type="match status" value="1"/>
</dbReference>
<evidence type="ECO:0000313" key="3">
    <source>
        <dbReference type="Proteomes" id="UP000242525"/>
    </source>
</evidence>
<protein>
    <recommendedName>
        <fullName evidence="1">Ribosome maturation protein SDO1/SBDS N-terminal domain-containing protein</fullName>
    </recommendedName>
</protein>
<accession>A0A0J9XG47</accession>
<dbReference type="EMBL" id="CCBN010000015">
    <property type="protein sequence ID" value="CDO56536.1"/>
    <property type="molecule type" value="Genomic_DNA"/>
</dbReference>
<dbReference type="SUPFAM" id="SSF89895">
    <property type="entry name" value="FYSH domain"/>
    <property type="match status" value="1"/>
</dbReference>
<name>A0A0J9XG47_GEOCN</name>
<comment type="caution">
    <text evidence="2">The sequence shown here is derived from an EMBL/GenBank/DDBJ whole genome shotgun (WGS) entry which is preliminary data.</text>
</comment>
<reference evidence="2" key="1">
    <citation type="submission" date="2014-03" db="EMBL/GenBank/DDBJ databases">
        <authorList>
            <person name="Casaregola S."/>
        </authorList>
    </citation>
    <scope>NUCLEOTIDE SEQUENCE [LARGE SCALE GENOMIC DNA]</scope>
    <source>
        <strain evidence="2">CLIB 918</strain>
    </source>
</reference>
<dbReference type="STRING" id="1173061.A0A0J9XG47"/>
<evidence type="ECO:0000313" key="2">
    <source>
        <dbReference type="EMBL" id="CDO56536.1"/>
    </source>
</evidence>
<dbReference type="Proteomes" id="UP000242525">
    <property type="component" value="Unassembled WGS sequence"/>
</dbReference>
<sequence length="98" mass="11017">MVLIFSSPTAVQLHYEGEENNFIIYASSREAVEEYTEDPESGSLVAAVDLYKVYTTSTPGNDTLYREASNIDLHNEFGSHNMDDILEQILLKGKILDE</sequence>
<evidence type="ECO:0000259" key="1">
    <source>
        <dbReference type="Pfam" id="PF01172"/>
    </source>
</evidence>